<proteinExistence type="predicted"/>
<keyword evidence="3" id="KW-1185">Reference proteome</keyword>
<dbReference type="SUPFAM" id="SSF81301">
    <property type="entry name" value="Nucleotidyltransferase"/>
    <property type="match status" value="1"/>
</dbReference>
<organism evidence="2 3">
    <name type="scientific">Corynebacterium felinum</name>
    <dbReference type="NCBI Taxonomy" id="131318"/>
    <lineage>
        <taxon>Bacteria</taxon>
        <taxon>Bacillati</taxon>
        <taxon>Actinomycetota</taxon>
        <taxon>Actinomycetes</taxon>
        <taxon>Mycobacteriales</taxon>
        <taxon>Corynebacteriaceae</taxon>
        <taxon>Corynebacterium</taxon>
    </lineage>
</organism>
<evidence type="ECO:0000259" key="1">
    <source>
        <dbReference type="SMART" id="SM00954"/>
    </source>
</evidence>
<name>A0ABU2B4I4_9CORY</name>
<dbReference type="CDD" id="cd05399">
    <property type="entry name" value="NT_Rel-Spo_like"/>
    <property type="match status" value="1"/>
</dbReference>
<dbReference type="Proteomes" id="UP001183619">
    <property type="component" value="Unassembled WGS sequence"/>
</dbReference>
<evidence type="ECO:0000313" key="2">
    <source>
        <dbReference type="EMBL" id="MDR7353508.1"/>
    </source>
</evidence>
<dbReference type="InterPro" id="IPR043519">
    <property type="entry name" value="NT_sf"/>
</dbReference>
<dbReference type="Gene3D" id="3.30.460.10">
    <property type="entry name" value="Beta Polymerase, domain 2"/>
    <property type="match status" value="1"/>
</dbReference>
<dbReference type="EMBL" id="JAVDYF010000001">
    <property type="protein sequence ID" value="MDR7353508.1"/>
    <property type="molecule type" value="Genomic_DNA"/>
</dbReference>
<comment type="caution">
    <text evidence="2">The sequence shown here is derived from an EMBL/GenBank/DDBJ whole genome shotgun (WGS) entry which is preliminary data.</text>
</comment>
<reference evidence="2 3" key="1">
    <citation type="submission" date="2023-07" db="EMBL/GenBank/DDBJ databases">
        <title>Sequencing the genomes of 1000 actinobacteria strains.</title>
        <authorList>
            <person name="Klenk H.-P."/>
        </authorList>
    </citation>
    <scope>NUCLEOTIDE SEQUENCE [LARGE SCALE GENOMIC DNA]</scope>
    <source>
        <strain evidence="2 3">DSM 44508</strain>
    </source>
</reference>
<feature type="domain" description="RelA/SpoT" evidence="1">
    <location>
        <begin position="80"/>
        <end position="193"/>
    </location>
</feature>
<sequence length="287" mass="32876">MSFLEKKCPISDSRLKKLGRSLRKGEVCDEEVFDQFILHNISIIDETQIILLKVFENLPFQEAFSGEEIMPYSAKYRFSARPKMRKTIIEKLCRMDKTPIYRIQDIAGLRFDLDCNLDDQYRVAEVLKDALSDGGARRVVIKDLRESPHSGYRAIHIHADFPAGRVEVQLRTALQAQWANVYEKASDIFGRGIRYIDSLEQCDESVRNVLSLMHGKSNEIYALEQERNVSEDPHLGPVNTSDLDHKARALRDSMIRMYRQLDQLASVLPQINDTKLSALKISESGEG</sequence>
<gene>
    <name evidence="2" type="ORF">J2S37_000046</name>
</gene>
<dbReference type="SMART" id="SM00954">
    <property type="entry name" value="RelA_SpoT"/>
    <property type="match status" value="1"/>
</dbReference>
<evidence type="ECO:0000313" key="3">
    <source>
        <dbReference type="Proteomes" id="UP001183619"/>
    </source>
</evidence>
<accession>A0ABU2B4I4</accession>
<dbReference type="InterPro" id="IPR007685">
    <property type="entry name" value="RelA_SpoT"/>
</dbReference>
<dbReference type="RefSeq" id="WP_277105067.1">
    <property type="nucleotide sequence ID" value="NZ_BAAAJS010000021.1"/>
</dbReference>
<protein>
    <submittedName>
        <fullName evidence="2">PpGpp synthetase/RelA/SpoT-type nucleotidyltransferase</fullName>
    </submittedName>
</protein>
<dbReference type="Pfam" id="PF04607">
    <property type="entry name" value="RelA_SpoT"/>
    <property type="match status" value="1"/>
</dbReference>